<evidence type="ECO:0000313" key="1">
    <source>
        <dbReference type="EMBL" id="JAH82518.1"/>
    </source>
</evidence>
<reference evidence="1" key="1">
    <citation type="submission" date="2014-11" db="EMBL/GenBank/DDBJ databases">
        <authorList>
            <person name="Amaro Gonzalez C."/>
        </authorList>
    </citation>
    <scope>NUCLEOTIDE SEQUENCE</scope>
</reference>
<reference evidence="1" key="2">
    <citation type="journal article" date="2015" name="Fish Shellfish Immunol.">
        <title>Early steps in the European eel (Anguilla anguilla)-Vibrio vulnificus interaction in the gills: Role of the RtxA13 toxin.</title>
        <authorList>
            <person name="Callol A."/>
            <person name="Pajuelo D."/>
            <person name="Ebbesson L."/>
            <person name="Teles M."/>
            <person name="MacKenzie S."/>
            <person name="Amaro C."/>
        </authorList>
    </citation>
    <scope>NUCLEOTIDE SEQUENCE</scope>
</reference>
<dbReference type="EMBL" id="GBXM01026059">
    <property type="protein sequence ID" value="JAH82518.1"/>
    <property type="molecule type" value="Transcribed_RNA"/>
</dbReference>
<name>A0A0E9VZ46_ANGAN</name>
<protein>
    <submittedName>
        <fullName evidence="1">Uncharacterized protein</fullName>
    </submittedName>
</protein>
<proteinExistence type="predicted"/>
<accession>A0A0E9VZ46</accession>
<dbReference type="AlphaFoldDB" id="A0A0E9VZ46"/>
<organism evidence="1">
    <name type="scientific">Anguilla anguilla</name>
    <name type="common">European freshwater eel</name>
    <name type="synonym">Muraena anguilla</name>
    <dbReference type="NCBI Taxonomy" id="7936"/>
    <lineage>
        <taxon>Eukaryota</taxon>
        <taxon>Metazoa</taxon>
        <taxon>Chordata</taxon>
        <taxon>Craniata</taxon>
        <taxon>Vertebrata</taxon>
        <taxon>Euteleostomi</taxon>
        <taxon>Actinopterygii</taxon>
        <taxon>Neopterygii</taxon>
        <taxon>Teleostei</taxon>
        <taxon>Anguilliformes</taxon>
        <taxon>Anguillidae</taxon>
        <taxon>Anguilla</taxon>
    </lineage>
</organism>
<sequence>MCIPSATDSEVSSSVAPLCDSSSYGFEPQRNSLKFI</sequence>